<dbReference type="InterPro" id="IPR011333">
    <property type="entry name" value="SKP1/BTB/POZ_sf"/>
</dbReference>
<comment type="caution">
    <text evidence="2">The sequence shown here is derived from an EMBL/GenBank/DDBJ whole genome shotgun (WGS) entry which is preliminary data.</text>
</comment>
<organism evidence="2 3">
    <name type="scientific">Ambispora leptoticha</name>
    <dbReference type="NCBI Taxonomy" id="144679"/>
    <lineage>
        <taxon>Eukaryota</taxon>
        <taxon>Fungi</taxon>
        <taxon>Fungi incertae sedis</taxon>
        <taxon>Mucoromycota</taxon>
        <taxon>Glomeromycotina</taxon>
        <taxon>Glomeromycetes</taxon>
        <taxon>Archaeosporales</taxon>
        <taxon>Ambisporaceae</taxon>
        <taxon>Ambispora</taxon>
    </lineage>
</organism>
<dbReference type="OrthoDB" id="194443at2759"/>
<dbReference type="SMART" id="SM00225">
    <property type="entry name" value="BTB"/>
    <property type="match status" value="1"/>
</dbReference>
<dbReference type="Pfam" id="PF00651">
    <property type="entry name" value="BTB"/>
    <property type="match status" value="1"/>
</dbReference>
<evidence type="ECO:0000313" key="2">
    <source>
        <dbReference type="EMBL" id="CAG8515716.1"/>
    </source>
</evidence>
<sequence length="394" mass="46126">MDFSTIYQFVLTTETMGNKSIYSPLLTTASETYWQLRFDPDMDNNIIVNYLTTAFGYDSDSLGVRNFYARISLPFKFVIGVEFNVDISGEKITSIPIDYSQNLKKAWMNDLNNPSTSDVKFTFENENIFASSKILASHSKYFESMFSENCFETENSVLKFREVNVLEEFFQNLLKKPAKASKMMQVNKCLEPKLNIKEKLNEKDMQEENKCLEPKLNIKEKLEEKYMQEDNNCLEPNLKLIKTKEKINVFDYEVGIYKTDYEVEIYKTDPALFLQMLVFLYTGEIIYKNDDKTTTYENALDLYGIANKYSLNELKMKTKEFILASLTLENSAKILFKSAYKWPELRKEVKEFVVENFSEVSKTAGYEQIIKNQEEYAAFFEINTEILLSIYKKE</sequence>
<dbReference type="PANTHER" id="PTHR24413">
    <property type="entry name" value="SPECKLE-TYPE POZ PROTEIN"/>
    <property type="match status" value="1"/>
</dbReference>
<proteinExistence type="predicted"/>
<gene>
    <name evidence="2" type="ORF">ALEPTO_LOCUS4206</name>
</gene>
<dbReference type="PROSITE" id="PS50097">
    <property type="entry name" value="BTB"/>
    <property type="match status" value="1"/>
</dbReference>
<dbReference type="Proteomes" id="UP000789508">
    <property type="component" value="Unassembled WGS sequence"/>
</dbReference>
<accession>A0A9N9A1G3</accession>
<dbReference type="InterPro" id="IPR000210">
    <property type="entry name" value="BTB/POZ_dom"/>
</dbReference>
<dbReference type="CDD" id="cd18186">
    <property type="entry name" value="BTB_POZ_ZBTB_KLHL-like"/>
    <property type="match status" value="1"/>
</dbReference>
<keyword evidence="3" id="KW-1185">Reference proteome</keyword>
<evidence type="ECO:0000259" key="1">
    <source>
        <dbReference type="PROSITE" id="PS50097"/>
    </source>
</evidence>
<reference evidence="2" key="1">
    <citation type="submission" date="2021-06" db="EMBL/GenBank/DDBJ databases">
        <authorList>
            <person name="Kallberg Y."/>
            <person name="Tangrot J."/>
            <person name="Rosling A."/>
        </authorList>
    </citation>
    <scope>NUCLEOTIDE SEQUENCE</scope>
    <source>
        <strain evidence="2">FL130A</strain>
    </source>
</reference>
<dbReference type="SUPFAM" id="SSF54695">
    <property type="entry name" value="POZ domain"/>
    <property type="match status" value="1"/>
</dbReference>
<feature type="domain" description="BTB" evidence="1">
    <location>
        <begin position="117"/>
        <end position="175"/>
    </location>
</feature>
<name>A0A9N9A1G3_9GLOM</name>
<dbReference type="AlphaFoldDB" id="A0A9N9A1G3"/>
<protein>
    <submittedName>
        <fullName evidence="2">7833_t:CDS:1</fullName>
    </submittedName>
</protein>
<evidence type="ECO:0000313" key="3">
    <source>
        <dbReference type="Proteomes" id="UP000789508"/>
    </source>
</evidence>
<dbReference type="EMBL" id="CAJVPS010000920">
    <property type="protein sequence ID" value="CAG8515716.1"/>
    <property type="molecule type" value="Genomic_DNA"/>
</dbReference>
<dbReference type="Gene3D" id="3.30.710.10">
    <property type="entry name" value="Potassium Channel Kv1.1, Chain A"/>
    <property type="match status" value="2"/>
</dbReference>